<evidence type="ECO:0000256" key="1">
    <source>
        <dbReference type="SAM" id="Phobius"/>
    </source>
</evidence>
<evidence type="ECO:0000313" key="3">
    <source>
        <dbReference type="EMBL" id="MBB4071352.1"/>
    </source>
</evidence>
<organism evidence="3 4">
    <name type="scientific">Canibacter oris</name>
    <dbReference type="NCBI Taxonomy" id="1365628"/>
    <lineage>
        <taxon>Bacteria</taxon>
        <taxon>Bacillati</taxon>
        <taxon>Actinomycetota</taxon>
        <taxon>Actinomycetes</taxon>
        <taxon>Micrococcales</taxon>
        <taxon>Microbacteriaceae</taxon>
        <taxon>Canibacter</taxon>
    </lineage>
</organism>
<gene>
    <name evidence="3" type="ORF">F5897_000649</name>
</gene>
<keyword evidence="1" id="KW-1133">Transmembrane helix</keyword>
<keyword evidence="2" id="KW-0732">Signal</keyword>
<protein>
    <submittedName>
        <fullName evidence="3">SdpC family antimicrobial peptide</fullName>
    </submittedName>
</protein>
<reference evidence="3" key="1">
    <citation type="submission" date="2020-08" db="EMBL/GenBank/DDBJ databases">
        <title>Sequencing the genomes of 1000 actinobacteria strains.</title>
        <authorList>
            <person name="Klenk H.-P."/>
        </authorList>
    </citation>
    <scope>NUCLEOTIDE SEQUENCE [LARGE SCALE GENOMIC DNA]</scope>
    <source>
        <strain evidence="3">DSM 27064</strain>
    </source>
</reference>
<name>A0A840DIP2_9MICO</name>
<dbReference type="InterPro" id="IPR023888">
    <property type="entry name" value="SdpC-like"/>
</dbReference>
<sequence>MITTFSKLISTLLTLCLLSVVAINSLSSPGKANQNINYSDSEIITAVIFQRGVLSEAIDYGVNIEDFLSAEQLERYEAFEKHVVNTLLTQESESTSESIMKIRSGNPYVVAEGIKALHSSTLDIVKEDLKHMSMNQETYPSCGFAAVCAVVSVAFAALGAAIFAVVGNLVVGYNIAFNQNGIGKNTEDPFYDDKYSLSENEFVKRLTEALN</sequence>
<proteinExistence type="predicted"/>
<accession>A0A840DIP2</accession>
<dbReference type="Pfam" id="PF26137">
    <property type="entry name" value="Toxin_SdpC"/>
    <property type="match status" value="1"/>
</dbReference>
<evidence type="ECO:0000313" key="4">
    <source>
        <dbReference type="Proteomes" id="UP000571183"/>
    </source>
</evidence>
<dbReference type="Proteomes" id="UP000571183">
    <property type="component" value="Unassembled WGS sequence"/>
</dbReference>
<comment type="caution">
    <text evidence="3">The sequence shown here is derived from an EMBL/GenBank/DDBJ whole genome shotgun (WGS) entry which is preliminary data.</text>
</comment>
<keyword evidence="1" id="KW-0812">Transmembrane</keyword>
<dbReference type="EMBL" id="JACIFD010000005">
    <property type="protein sequence ID" value="MBB4071352.1"/>
    <property type="molecule type" value="Genomic_DNA"/>
</dbReference>
<dbReference type="AlphaFoldDB" id="A0A840DIP2"/>
<keyword evidence="1" id="KW-0472">Membrane</keyword>
<feature type="transmembrane region" description="Helical" evidence="1">
    <location>
        <begin position="144"/>
        <end position="171"/>
    </location>
</feature>
<keyword evidence="4" id="KW-1185">Reference proteome</keyword>
<feature type="chain" id="PRO_5032879472" evidence="2">
    <location>
        <begin position="33"/>
        <end position="211"/>
    </location>
</feature>
<evidence type="ECO:0000256" key="2">
    <source>
        <dbReference type="SAM" id="SignalP"/>
    </source>
</evidence>
<feature type="signal peptide" evidence="2">
    <location>
        <begin position="1"/>
        <end position="32"/>
    </location>
</feature>
<dbReference type="RefSeq" id="WP_183304447.1">
    <property type="nucleotide sequence ID" value="NZ_JACIFD010000005.1"/>
</dbReference>